<dbReference type="EC" id="1.14.16.1" evidence="5"/>
<dbReference type="InterPro" id="IPR001273">
    <property type="entry name" value="ArAA_hydroxylase"/>
</dbReference>
<dbReference type="SUPFAM" id="SSF56534">
    <property type="entry name" value="Aromatic aminoacid monoxygenases, catalytic and oligomerization domains"/>
    <property type="match status" value="1"/>
</dbReference>
<dbReference type="PANTHER" id="PTHR11473:SF24">
    <property type="entry name" value="PHENYLALANINE-4-HYDROXYLASE"/>
    <property type="match status" value="1"/>
</dbReference>
<sequence length="291" mass="32875">MELLLERDTIAPAAASGGERGDWTIDQQWDRYTAQEHLVWKTLYERQASMLAGRACDAFLAGMRALSIGSSGIPDFRRLSELLIRQTGWQVVAVPGLVPDEVFFEHLAKRQFPAGQFIRKPEQLDYLQEPDVFHDVFGHVPLLTNPVIADYLQAYGVAALQAKERGVLALLARVYWYTIEFGLVEQKDGLRLYGAGIVSSYAESLFALDSASPNRIRFRLPRVMQTDYRIDDFQETYFVIRDLDELLALAHTDFAPLYAQVRGLEALQPRAVLPDDVLLNAGTGTYHRARI</sequence>
<organism evidence="14 15">
    <name type="scientific">Massilia niabensis</name>
    <dbReference type="NCBI Taxonomy" id="544910"/>
    <lineage>
        <taxon>Bacteria</taxon>
        <taxon>Pseudomonadati</taxon>
        <taxon>Pseudomonadota</taxon>
        <taxon>Betaproteobacteria</taxon>
        <taxon>Burkholderiales</taxon>
        <taxon>Oxalobacteraceae</taxon>
        <taxon>Telluria group</taxon>
        <taxon>Massilia</taxon>
    </lineage>
</organism>
<name>A0ABW0L983_9BURK</name>
<evidence type="ECO:0000256" key="7">
    <source>
        <dbReference type="ARBA" id="ARBA00022723"/>
    </source>
</evidence>
<dbReference type="InterPro" id="IPR005960">
    <property type="entry name" value="Phe-4-hydroxylase_mono"/>
</dbReference>
<evidence type="ECO:0000256" key="6">
    <source>
        <dbReference type="ARBA" id="ARBA00020276"/>
    </source>
</evidence>
<dbReference type="PRINTS" id="PR00372">
    <property type="entry name" value="FYWHYDRXLASE"/>
</dbReference>
<keyword evidence="9" id="KW-0408">Iron</keyword>
<accession>A0ABW0L983</accession>
<evidence type="ECO:0000256" key="9">
    <source>
        <dbReference type="ARBA" id="ARBA00023004"/>
    </source>
</evidence>
<evidence type="ECO:0000256" key="5">
    <source>
        <dbReference type="ARBA" id="ARBA00011995"/>
    </source>
</evidence>
<proteinExistence type="inferred from homology"/>
<dbReference type="GO" id="GO:0004505">
    <property type="term" value="F:phenylalanine 4-monooxygenase activity"/>
    <property type="evidence" value="ECO:0007669"/>
    <property type="project" value="UniProtKB-EC"/>
</dbReference>
<protein>
    <recommendedName>
        <fullName evidence="6">Phenylalanine-4-hydroxylase</fullName>
        <ecNumber evidence="5">1.14.16.1</ecNumber>
    </recommendedName>
    <alternativeName>
        <fullName evidence="12">Phe-4-monooxygenase</fullName>
    </alternativeName>
</protein>
<gene>
    <name evidence="14" type="primary">phhA</name>
    <name evidence="14" type="ORF">ACFPN5_16010</name>
</gene>
<comment type="cofactor">
    <cofactor evidence="2">
        <name>Fe(2+)</name>
        <dbReference type="ChEBI" id="CHEBI:29033"/>
    </cofactor>
</comment>
<evidence type="ECO:0000256" key="1">
    <source>
        <dbReference type="ARBA" id="ARBA00001060"/>
    </source>
</evidence>
<dbReference type="CDD" id="cd03348">
    <property type="entry name" value="pro_PheOH"/>
    <property type="match status" value="1"/>
</dbReference>
<comment type="pathway">
    <text evidence="3">Amino-acid degradation; L-phenylalanine degradation; acetoacetate and fumarate from L-phenylalanine: step 1/6.</text>
</comment>
<dbReference type="InterPro" id="IPR036951">
    <property type="entry name" value="ArAA_hydroxylase_sf"/>
</dbReference>
<dbReference type="Gene3D" id="1.10.800.10">
    <property type="entry name" value="Aromatic amino acid hydroxylase"/>
    <property type="match status" value="1"/>
</dbReference>
<evidence type="ECO:0000256" key="3">
    <source>
        <dbReference type="ARBA" id="ARBA00005088"/>
    </source>
</evidence>
<comment type="similarity">
    <text evidence="4">Belongs to the biopterin-dependent aromatic amino acid hydroxylase family.</text>
</comment>
<dbReference type="EMBL" id="JBHSMU010000015">
    <property type="protein sequence ID" value="MFC5461316.1"/>
    <property type="molecule type" value="Genomic_DNA"/>
</dbReference>
<dbReference type="InterPro" id="IPR036329">
    <property type="entry name" value="Aro-AA_hydroxylase_C_sf"/>
</dbReference>
<dbReference type="Proteomes" id="UP001596050">
    <property type="component" value="Unassembled WGS sequence"/>
</dbReference>
<evidence type="ECO:0000256" key="11">
    <source>
        <dbReference type="ARBA" id="ARBA00023232"/>
    </source>
</evidence>
<reference evidence="15" key="1">
    <citation type="journal article" date="2019" name="Int. J. Syst. Evol. Microbiol.">
        <title>The Global Catalogue of Microorganisms (GCM) 10K type strain sequencing project: providing services to taxonomists for standard genome sequencing and annotation.</title>
        <authorList>
            <consortium name="The Broad Institute Genomics Platform"/>
            <consortium name="The Broad Institute Genome Sequencing Center for Infectious Disease"/>
            <person name="Wu L."/>
            <person name="Ma J."/>
        </authorList>
    </citation>
    <scope>NUCLEOTIDE SEQUENCE [LARGE SCALE GENOMIC DNA]</scope>
    <source>
        <strain evidence="15">KACC 12649</strain>
    </source>
</reference>
<evidence type="ECO:0000256" key="8">
    <source>
        <dbReference type="ARBA" id="ARBA00023002"/>
    </source>
</evidence>
<dbReference type="PANTHER" id="PTHR11473">
    <property type="entry name" value="AROMATIC AMINO ACID HYDROXYLASE"/>
    <property type="match status" value="1"/>
</dbReference>
<comment type="caution">
    <text evidence="14">The sequence shown here is derived from an EMBL/GenBank/DDBJ whole genome shotgun (WGS) entry which is preliminary data.</text>
</comment>
<dbReference type="Pfam" id="PF00351">
    <property type="entry name" value="Biopterin_H"/>
    <property type="match status" value="1"/>
</dbReference>
<comment type="catalytic activity">
    <reaction evidence="1">
        <text>(6R)-L-erythro-5,6,7,8-tetrahydrobiopterin + L-phenylalanine + O2 = (4aS,6R)-4a-hydroxy-L-erythro-5,6,7,8-tetrahydrobiopterin + L-tyrosine</text>
        <dbReference type="Rhea" id="RHEA:20273"/>
        <dbReference type="ChEBI" id="CHEBI:15379"/>
        <dbReference type="ChEBI" id="CHEBI:15642"/>
        <dbReference type="ChEBI" id="CHEBI:58095"/>
        <dbReference type="ChEBI" id="CHEBI:58315"/>
        <dbReference type="ChEBI" id="CHEBI:59560"/>
        <dbReference type="EC" id="1.14.16.1"/>
    </reaction>
</comment>
<dbReference type="NCBIfam" id="TIGR01267">
    <property type="entry name" value="Phe4hydrox_mono"/>
    <property type="match status" value="1"/>
</dbReference>
<dbReference type="PROSITE" id="PS00367">
    <property type="entry name" value="BH4_AAA_HYDROXYL_1"/>
    <property type="match status" value="1"/>
</dbReference>
<evidence type="ECO:0000313" key="14">
    <source>
        <dbReference type="EMBL" id="MFC5461316.1"/>
    </source>
</evidence>
<feature type="domain" description="Biopterin-dependent aromatic amino acid hydroxylase family profile" evidence="13">
    <location>
        <begin position="1"/>
        <end position="291"/>
    </location>
</feature>
<dbReference type="NCBIfam" id="NF008877">
    <property type="entry name" value="PRK11913.1-2"/>
    <property type="match status" value="1"/>
</dbReference>
<keyword evidence="11" id="KW-0585">Phenylalanine catabolism</keyword>
<evidence type="ECO:0000313" key="15">
    <source>
        <dbReference type="Proteomes" id="UP001596050"/>
    </source>
</evidence>
<keyword evidence="7" id="KW-0479">Metal-binding</keyword>
<dbReference type="InterPro" id="IPR018301">
    <property type="entry name" value="ArAA_hydroxylase_Fe/CU_BS"/>
</dbReference>
<keyword evidence="10" id="KW-0503">Monooxygenase</keyword>
<evidence type="ECO:0000256" key="4">
    <source>
        <dbReference type="ARBA" id="ARBA00009712"/>
    </source>
</evidence>
<dbReference type="PROSITE" id="PS51410">
    <property type="entry name" value="BH4_AAA_HYDROXYL_2"/>
    <property type="match status" value="1"/>
</dbReference>
<evidence type="ECO:0000259" key="13">
    <source>
        <dbReference type="PROSITE" id="PS51410"/>
    </source>
</evidence>
<keyword evidence="8 14" id="KW-0560">Oxidoreductase</keyword>
<keyword evidence="15" id="KW-1185">Reference proteome</keyword>
<dbReference type="RefSeq" id="WP_379784753.1">
    <property type="nucleotide sequence ID" value="NZ_JBHSMU010000015.1"/>
</dbReference>
<evidence type="ECO:0000256" key="2">
    <source>
        <dbReference type="ARBA" id="ARBA00001954"/>
    </source>
</evidence>
<dbReference type="InterPro" id="IPR019774">
    <property type="entry name" value="Aromatic-AA_hydroxylase_C"/>
</dbReference>
<evidence type="ECO:0000256" key="10">
    <source>
        <dbReference type="ARBA" id="ARBA00023033"/>
    </source>
</evidence>
<evidence type="ECO:0000256" key="12">
    <source>
        <dbReference type="ARBA" id="ARBA00029922"/>
    </source>
</evidence>